<feature type="compositionally biased region" description="Polar residues" evidence="1">
    <location>
        <begin position="32"/>
        <end position="42"/>
    </location>
</feature>
<sequence>PHQSHPVVVDDEPDNPDSKHREHGSDAPLASWSVSESAQTGQSAGGTVGSRRESESVLCSPEHQPSVGESSV</sequence>
<dbReference type="AlphaFoldDB" id="A0A392US89"/>
<proteinExistence type="predicted"/>
<dbReference type="Proteomes" id="UP000265520">
    <property type="component" value="Unassembled WGS sequence"/>
</dbReference>
<accession>A0A392US89</accession>
<reference evidence="2 3" key="1">
    <citation type="journal article" date="2018" name="Front. Plant Sci.">
        <title>Red Clover (Trifolium pratense) and Zigzag Clover (T. medium) - A Picture of Genomic Similarities and Differences.</title>
        <authorList>
            <person name="Dluhosova J."/>
            <person name="Istvanek J."/>
            <person name="Nedelnik J."/>
            <person name="Repkova J."/>
        </authorList>
    </citation>
    <scope>NUCLEOTIDE SEQUENCE [LARGE SCALE GENOMIC DNA]</scope>
    <source>
        <strain evidence="3">cv. 10/8</strain>
        <tissue evidence="2">Leaf</tissue>
    </source>
</reference>
<protein>
    <submittedName>
        <fullName evidence="2">Uncharacterized protein</fullName>
    </submittedName>
</protein>
<evidence type="ECO:0000313" key="2">
    <source>
        <dbReference type="EMBL" id="MCI78836.1"/>
    </source>
</evidence>
<feature type="compositionally biased region" description="Basic and acidic residues" evidence="1">
    <location>
        <begin position="16"/>
        <end position="25"/>
    </location>
</feature>
<feature type="region of interest" description="Disordered" evidence="1">
    <location>
        <begin position="1"/>
        <end position="72"/>
    </location>
</feature>
<gene>
    <name evidence="2" type="ORF">A2U01_0100107</name>
</gene>
<dbReference type="EMBL" id="LXQA010960071">
    <property type="protein sequence ID" value="MCI78836.1"/>
    <property type="molecule type" value="Genomic_DNA"/>
</dbReference>
<comment type="caution">
    <text evidence="2">The sequence shown here is derived from an EMBL/GenBank/DDBJ whole genome shotgun (WGS) entry which is preliminary data.</text>
</comment>
<feature type="non-terminal residue" evidence="2">
    <location>
        <position position="72"/>
    </location>
</feature>
<name>A0A392US89_9FABA</name>
<organism evidence="2 3">
    <name type="scientific">Trifolium medium</name>
    <dbReference type="NCBI Taxonomy" id="97028"/>
    <lineage>
        <taxon>Eukaryota</taxon>
        <taxon>Viridiplantae</taxon>
        <taxon>Streptophyta</taxon>
        <taxon>Embryophyta</taxon>
        <taxon>Tracheophyta</taxon>
        <taxon>Spermatophyta</taxon>
        <taxon>Magnoliopsida</taxon>
        <taxon>eudicotyledons</taxon>
        <taxon>Gunneridae</taxon>
        <taxon>Pentapetalae</taxon>
        <taxon>rosids</taxon>
        <taxon>fabids</taxon>
        <taxon>Fabales</taxon>
        <taxon>Fabaceae</taxon>
        <taxon>Papilionoideae</taxon>
        <taxon>50 kb inversion clade</taxon>
        <taxon>NPAAA clade</taxon>
        <taxon>Hologalegina</taxon>
        <taxon>IRL clade</taxon>
        <taxon>Trifolieae</taxon>
        <taxon>Trifolium</taxon>
    </lineage>
</organism>
<evidence type="ECO:0000256" key="1">
    <source>
        <dbReference type="SAM" id="MobiDB-lite"/>
    </source>
</evidence>
<feature type="non-terminal residue" evidence="2">
    <location>
        <position position="1"/>
    </location>
</feature>
<evidence type="ECO:0000313" key="3">
    <source>
        <dbReference type="Proteomes" id="UP000265520"/>
    </source>
</evidence>
<keyword evidence="3" id="KW-1185">Reference proteome</keyword>